<protein>
    <submittedName>
        <fullName evidence="2">Uncharacterized protein</fullName>
    </submittedName>
</protein>
<comment type="caution">
    <text evidence="2">The sequence shown here is derived from an EMBL/GenBank/DDBJ whole genome shotgun (WGS) entry which is preliminary data.</text>
</comment>
<feature type="signal peptide" evidence="1">
    <location>
        <begin position="1"/>
        <end position="29"/>
    </location>
</feature>
<feature type="non-terminal residue" evidence="2">
    <location>
        <position position="1"/>
    </location>
</feature>
<gene>
    <name evidence="2" type="ORF">GBAR_LOCUS12991</name>
</gene>
<accession>A0AA35WM97</accession>
<feature type="non-terminal residue" evidence="2">
    <location>
        <position position="107"/>
    </location>
</feature>
<dbReference type="Proteomes" id="UP001174909">
    <property type="component" value="Unassembled WGS sequence"/>
</dbReference>
<keyword evidence="1" id="KW-0732">Signal</keyword>
<feature type="chain" id="PRO_5041398803" evidence="1">
    <location>
        <begin position="30"/>
        <end position="107"/>
    </location>
</feature>
<name>A0AA35WM97_GEOBA</name>
<dbReference type="EMBL" id="CASHTH010001935">
    <property type="protein sequence ID" value="CAI8022076.1"/>
    <property type="molecule type" value="Genomic_DNA"/>
</dbReference>
<organism evidence="2 3">
    <name type="scientific">Geodia barretti</name>
    <name type="common">Barrett's horny sponge</name>
    <dbReference type="NCBI Taxonomy" id="519541"/>
    <lineage>
        <taxon>Eukaryota</taxon>
        <taxon>Metazoa</taxon>
        <taxon>Porifera</taxon>
        <taxon>Demospongiae</taxon>
        <taxon>Heteroscleromorpha</taxon>
        <taxon>Tetractinellida</taxon>
        <taxon>Astrophorina</taxon>
        <taxon>Geodiidae</taxon>
        <taxon>Geodia</taxon>
    </lineage>
</organism>
<evidence type="ECO:0000313" key="3">
    <source>
        <dbReference type="Proteomes" id="UP001174909"/>
    </source>
</evidence>
<keyword evidence="3" id="KW-1185">Reference proteome</keyword>
<dbReference type="AlphaFoldDB" id="A0AA35WM97"/>
<evidence type="ECO:0000313" key="2">
    <source>
        <dbReference type="EMBL" id="CAI8022076.1"/>
    </source>
</evidence>
<reference evidence="2" key="1">
    <citation type="submission" date="2023-03" db="EMBL/GenBank/DDBJ databases">
        <authorList>
            <person name="Steffen K."/>
            <person name="Cardenas P."/>
        </authorList>
    </citation>
    <scope>NUCLEOTIDE SEQUENCE</scope>
</reference>
<evidence type="ECO:0000256" key="1">
    <source>
        <dbReference type="SAM" id="SignalP"/>
    </source>
</evidence>
<proteinExistence type="predicted"/>
<sequence>ARSVPSISLSFFCIYLLYLHHLRLYSCYGRESPCTVYPVWVMAHPKVMGNSRRQRPRLSMYARERIRQLLAEGYTSCQVVTALTQEVNCYINCGMVKPSISGRAKCL</sequence>